<sequence length="445" mass="50020">MKTSTIVKTVLDFDVAEYVNAVRAGGRRQLDPALRGRMADLYIDLCGVLTEAPGSIDTGERRVLRLAELALQSEWKLAATTEPHDERDRPGVLEGPRGTRYQPYSNVRLLNHALGTQKHSSDACIERQCRQALRFLVGSWLGWEERTLRGQEPWAHLDLPTARDAGERLSRLSALDDAMAAWPRLPAAGAAPASRWEDYLGEAGRSRILEYLINMPQTRKHEENVFLRLIHLTEVTTSGILARTVAGNAWLESGAYAEAARCLERAAELAVMQFDIMLVLRRTMSVDSFLGFRNDTENASAIQMTSAQTLHIHLLGIHPAKVEALGEMQENAFLLLYVNRHFRPLRSLLQELPQDTDETRPVFAAARALDEILFRWRRLHIGLAHRYLPKETMGSGGTSGAPYLSGFYHDRIFDPEGELFPHPVPVSMPPLDERVRARSVFSPFN</sequence>
<feature type="compositionally biased region" description="Basic and acidic residues" evidence="1">
    <location>
        <begin position="82"/>
        <end position="91"/>
    </location>
</feature>
<evidence type="ECO:0000256" key="1">
    <source>
        <dbReference type="SAM" id="MobiDB-lite"/>
    </source>
</evidence>
<dbReference type="EMBL" id="BAABDQ010000023">
    <property type="protein sequence ID" value="GAA3587266.1"/>
    <property type="molecule type" value="Genomic_DNA"/>
</dbReference>
<dbReference type="SUPFAM" id="SSF140959">
    <property type="entry name" value="Indolic compounds 2,3-dioxygenase-like"/>
    <property type="match status" value="1"/>
</dbReference>
<accession>A0ABP6YTA9</accession>
<evidence type="ECO:0008006" key="4">
    <source>
        <dbReference type="Google" id="ProtNLM"/>
    </source>
</evidence>
<evidence type="ECO:0000313" key="2">
    <source>
        <dbReference type="EMBL" id="GAA3587266.1"/>
    </source>
</evidence>
<evidence type="ECO:0000313" key="3">
    <source>
        <dbReference type="Proteomes" id="UP001500630"/>
    </source>
</evidence>
<reference evidence="3" key="1">
    <citation type="journal article" date="2019" name="Int. J. Syst. Evol. Microbiol.">
        <title>The Global Catalogue of Microorganisms (GCM) 10K type strain sequencing project: providing services to taxonomists for standard genome sequencing and annotation.</title>
        <authorList>
            <consortium name="The Broad Institute Genomics Platform"/>
            <consortium name="The Broad Institute Genome Sequencing Center for Infectious Disease"/>
            <person name="Wu L."/>
            <person name="Ma J."/>
        </authorList>
    </citation>
    <scope>NUCLEOTIDE SEQUENCE [LARGE SCALE GENOMIC DNA]</scope>
    <source>
        <strain evidence="3">JCM 17326</strain>
    </source>
</reference>
<dbReference type="RefSeq" id="WP_345570555.1">
    <property type="nucleotide sequence ID" value="NZ_BAABDQ010000023.1"/>
</dbReference>
<dbReference type="InterPro" id="IPR037217">
    <property type="entry name" value="Trp/Indoleamine_2_3_dOase-like"/>
</dbReference>
<name>A0ABP6YTA9_9ACTN</name>
<organism evidence="2 3">
    <name type="scientific">Nonomuraea rosea</name>
    <dbReference type="NCBI Taxonomy" id="638574"/>
    <lineage>
        <taxon>Bacteria</taxon>
        <taxon>Bacillati</taxon>
        <taxon>Actinomycetota</taxon>
        <taxon>Actinomycetes</taxon>
        <taxon>Streptosporangiales</taxon>
        <taxon>Streptosporangiaceae</taxon>
        <taxon>Nonomuraea</taxon>
    </lineage>
</organism>
<protein>
    <recommendedName>
        <fullName evidence="4">Tryptophan 2,3-dioxygenase</fullName>
    </recommendedName>
</protein>
<dbReference type="Proteomes" id="UP001500630">
    <property type="component" value="Unassembled WGS sequence"/>
</dbReference>
<feature type="region of interest" description="Disordered" evidence="1">
    <location>
        <begin position="80"/>
        <end position="99"/>
    </location>
</feature>
<gene>
    <name evidence="2" type="ORF">GCM10022419_081870</name>
</gene>
<proteinExistence type="predicted"/>
<keyword evidence="3" id="KW-1185">Reference proteome</keyword>
<dbReference type="Gene3D" id="1.20.58.480">
    <property type="match status" value="2"/>
</dbReference>
<comment type="caution">
    <text evidence="2">The sequence shown here is derived from an EMBL/GenBank/DDBJ whole genome shotgun (WGS) entry which is preliminary data.</text>
</comment>